<gene>
    <name evidence="8" type="ORF">B0H16DRAFT_1460894</name>
</gene>
<dbReference type="Pfam" id="PF00046">
    <property type="entry name" value="Homeodomain"/>
    <property type="match status" value="3"/>
</dbReference>
<protein>
    <recommendedName>
        <fullName evidence="7">Homeobox domain-containing protein</fullName>
    </recommendedName>
</protein>
<evidence type="ECO:0000256" key="5">
    <source>
        <dbReference type="RuleBase" id="RU000682"/>
    </source>
</evidence>
<dbReference type="Gene3D" id="1.10.10.60">
    <property type="entry name" value="Homeodomain-like"/>
    <property type="match status" value="3"/>
</dbReference>
<dbReference type="GO" id="GO:0005634">
    <property type="term" value="C:nucleus"/>
    <property type="evidence" value="ECO:0007669"/>
    <property type="project" value="UniProtKB-SubCell"/>
</dbReference>
<accession>A0AAD7IVV7</accession>
<feature type="DNA-binding region" description="Homeobox" evidence="4">
    <location>
        <begin position="142"/>
        <end position="191"/>
    </location>
</feature>
<feature type="compositionally biased region" description="Basic residues" evidence="6">
    <location>
        <begin position="264"/>
        <end position="276"/>
    </location>
</feature>
<reference evidence="8" key="1">
    <citation type="submission" date="2023-03" db="EMBL/GenBank/DDBJ databases">
        <title>Massive genome expansion in bonnet fungi (Mycena s.s.) driven by repeated elements and novel gene families across ecological guilds.</title>
        <authorList>
            <consortium name="Lawrence Berkeley National Laboratory"/>
            <person name="Harder C.B."/>
            <person name="Miyauchi S."/>
            <person name="Viragh M."/>
            <person name="Kuo A."/>
            <person name="Thoen E."/>
            <person name="Andreopoulos B."/>
            <person name="Lu D."/>
            <person name="Skrede I."/>
            <person name="Drula E."/>
            <person name="Henrissat B."/>
            <person name="Morin E."/>
            <person name="Kohler A."/>
            <person name="Barry K."/>
            <person name="LaButti K."/>
            <person name="Morin E."/>
            <person name="Salamov A."/>
            <person name="Lipzen A."/>
            <person name="Mereny Z."/>
            <person name="Hegedus B."/>
            <person name="Baldrian P."/>
            <person name="Stursova M."/>
            <person name="Weitz H."/>
            <person name="Taylor A."/>
            <person name="Grigoriev I.V."/>
            <person name="Nagy L.G."/>
            <person name="Martin F."/>
            <person name="Kauserud H."/>
        </authorList>
    </citation>
    <scope>NUCLEOTIDE SEQUENCE</scope>
    <source>
        <strain evidence="8">CBHHK182m</strain>
    </source>
</reference>
<evidence type="ECO:0000313" key="9">
    <source>
        <dbReference type="Proteomes" id="UP001215598"/>
    </source>
</evidence>
<feature type="region of interest" description="Disordered" evidence="6">
    <location>
        <begin position="247"/>
        <end position="340"/>
    </location>
</feature>
<evidence type="ECO:0000256" key="6">
    <source>
        <dbReference type="SAM" id="MobiDB-lite"/>
    </source>
</evidence>
<feature type="DNA-binding region" description="Homeobox" evidence="4">
    <location>
        <begin position="11"/>
        <end position="70"/>
    </location>
</feature>
<dbReference type="InterPro" id="IPR009057">
    <property type="entry name" value="Homeodomain-like_sf"/>
</dbReference>
<comment type="caution">
    <text evidence="8">The sequence shown here is derived from an EMBL/GenBank/DDBJ whole genome shotgun (WGS) entry which is preliminary data.</text>
</comment>
<feature type="region of interest" description="Disordered" evidence="6">
    <location>
        <begin position="59"/>
        <end position="126"/>
    </location>
</feature>
<keyword evidence="2 4" id="KW-0371">Homeobox</keyword>
<comment type="subcellular location">
    <subcellularLocation>
        <location evidence="4 5">Nucleus</location>
    </subcellularLocation>
</comment>
<evidence type="ECO:0000256" key="2">
    <source>
        <dbReference type="ARBA" id="ARBA00023155"/>
    </source>
</evidence>
<dbReference type="PANTHER" id="PTHR24327">
    <property type="entry name" value="HOMEOBOX PROTEIN"/>
    <property type="match status" value="1"/>
</dbReference>
<feature type="compositionally biased region" description="Polar residues" evidence="6">
    <location>
        <begin position="400"/>
        <end position="424"/>
    </location>
</feature>
<dbReference type="EMBL" id="JARKIB010000066">
    <property type="protein sequence ID" value="KAJ7750356.1"/>
    <property type="molecule type" value="Genomic_DNA"/>
</dbReference>
<sequence>MPPLKSSLDKVKKPRHRHSAVQLAALNSLYEETEHPTLGQRTALAQSLGLETKSVNAYFQNKRASSKKQPRGSPYDAPGRTPSNRTLPYSTIDDDYYYPPPEAAARSVRSQPPHDQHPRPRNQLADHSQFLPHPAELRPSRPQIDELQRIYRINPYPTVEELSVVTERIGMRHQAIVEWFRTQRSLDRRRVDVYPTTSAASPAISEERPSERHSRVVYPILPPISTLPPVSAHPSLAGLDSARRLSAITSSEDQPYVPAAPSRMLRRSSSPHRHHNASPYGSSSTRPNTSTSASTSSGASTSASSTNGSTAALSLSARQRRGRPDPAQLTSLRRLLRKTPTPSIEERAALALEIGMDVGKVTNWFRNLRQSTRKRGKSLEGRGSPADDNDDEEDFGYGESSGNSNGTNDSEPVYLSSNRTSRSPSVERGYPHLHPHPHPHPHPPHSHSHSSEEEQEAVTPSPSTSPSPLASPAHRGHRPLDLAHLVHPEDKPIGGGYVTQTHTQFSSGRPGVAYEDALLLLTFHRRAGMV</sequence>
<feature type="DNA-binding region" description="Homeobox" evidence="4">
    <location>
        <begin position="317"/>
        <end position="376"/>
    </location>
</feature>
<dbReference type="InterPro" id="IPR001356">
    <property type="entry name" value="HD"/>
</dbReference>
<feature type="compositionally biased region" description="Acidic residues" evidence="6">
    <location>
        <begin position="387"/>
        <end position="396"/>
    </location>
</feature>
<dbReference type="InterPro" id="IPR050460">
    <property type="entry name" value="Distal-less_Homeobox_TF"/>
</dbReference>
<feature type="compositionally biased region" description="Low complexity" evidence="6">
    <location>
        <begin position="459"/>
        <end position="473"/>
    </location>
</feature>
<keyword evidence="9" id="KW-1185">Reference proteome</keyword>
<dbReference type="GO" id="GO:0000981">
    <property type="term" value="F:DNA-binding transcription factor activity, RNA polymerase II-specific"/>
    <property type="evidence" value="ECO:0007669"/>
    <property type="project" value="InterPro"/>
</dbReference>
<dbReference type="CDD" id="cd00086">
    <property type="entry name" value="homeodomain"/>
    <property type="match status" value="3"/>
</dbReference>
<dbReference type="PANTHER" id="PTHR24327:SF41">
    <property type="entry name" value="BRAIN-SPECIFIC HOMEOBOX PROTEIN"/>
    <property type="match status" value="1"/>
</dbReference>
<dbReference type="PROSITE" id="PS50071">
    <property type="entry name" value="HOMEOBOX_2"/>
    <property type="match status" value="3"/>
</dbReference>
<feature type="domain" description="Homeobox" evidence="7">
    <location>
        <begin position="315"/>
        <end position="375"/>
    </location>
</feature>
<evidence type="ECO:0000256" key="4">
    <source>
        <dbReference type="PROSITE-ProRule" id="PRU00108"/>
    </source>
</evidence>
<feature type="compositionally biased region" description="Basic residues" evidence="6">
    <location>
        <begin position="431"/>
        <end position="448"/>
    </location>
</feature>
<name>A0AAD7IVV7_9AGAR</name>
<dbReference type="GO" id="GO:0000978">
    <property type="term" value="F:RNA polymerase II cis-regulatory region sequence-specific DNA binding"/>
    <property type="evidence" value="ECO:0007669"/>
    <property type="project" value="TreeGrafter"/>
</dbReference>
<proteinExistence type="predicted"/>
<evidence type="ECO:0000256" key="1">
    <source>
        <dbReference type="ARBA" id="ARBA00023125"/>
    </source>
</evidence>
<feature type="region of interest" description="Disordered" evidence="6">
    <location>
        <begin position="373"/>
        <end position="476"/>
    </location>
</feature>
<dbReference type="SUPFAM" id="SSF46689">
    <property type="entry name" value="Homeodomain-like"/>
    <property type="match status" value="3"/>
</dbReference>
<keyword evidence="1 4" id="KW-0238">DNA-binding</keyword>
<dbReference type="PROSITE" id="PS00027">
    <property type="entry name" value="HOMEOBOX_1"/>
    <property type="match status" value="1"/>
</dbReference>
<dbReference type="Proteomes" id="UP001215598">
    <property type="component" value="Unassembled WGS sequence"/>
</dbReference>
<feature type="domain" description="Homeobox" evidence="7">
    <location>
        <begin position="9"/>
        <end position="69"/>
    </location>
</feature>
<feature type="compositionally biased region" description="Low complexity" evidence="6">
    <location>
        <begin position="282"/>
        <end position="317"/>
    </location>
</feature>
<feature type="domain" description="Homeobox" evidence="7">
    <location>
        <begin position="140"/>
        <end position="190"/>
    </location>
</feature>
<dbReference type="SMART" id="SM00389">
    <property type="entry name" value="HOX"/>
    <property type="match status" value="3"/>
</dbReference>
<organism evidence="8 9">
    <name type="scientific">Mycena metata</name>
    <dbReference type="NCBI Taxonomy" id="1033252"/>
    <lineage>
        <taxon>Eukaryota</taxon>
        <taxon>Fungi</taxon>
        <taxon>Dikarya</taxon>
        <taxon>Basidiomycota</taxon>
        <taxon>Agaricomycotina</taxon>
        <taxon>Agaricomycetes</taxon>
        <taxon>Agaricomycetidae</taxon>
        <taxon>Agaricales</taxon>
        <taxon>Marasmiineae</taxon>
        <taxon>Mycenaceae</taxon>
        <taxon>Mycena</taxon>
    </lineage>
</organism>
<dbReference type="AlphaFoldDB" id="A0AAD7IVV7"/>
<keyword evidence="3 4" id="KW-0539">Nucleus</keyword>
<evidence type="ECO:0000259" key="7">
    <source>
        <dbReference type="PROSITE" id="PS50071"/>
    </source>
</evidence>
<evidence type="ECO:0000313" key="8">
    <source>
        <dbReference type="EMBL" id="KAJ7750356.1"/>
    </source>
</evidence>
<evidence type="ECO:0000256" key="3">
    <source>
        <dbReference type="ARBA" id="ARBA00023242"/>
    </source>
</evidence>
<dbReference type="InterPro" id="IPR017970">
    <property type="entry name" value="Homeobox_CS"/>
</dbReference>